<reference evidence="1" key="1">
    <citation type="submission" date="2013-01" db="EMBL/GenBank/DDBJ databases">
        <title>Genome assembly of Mariniradius saccharolyticus AK6.</title>
        <authorList>
            <person name="Vaidya B."/>
            <person name="Khatri I."/>
            <person name="Tanuku N.R.S."/>
            <person name="Subramanian S."/>
            <person name="Pinnaka A."/>
        </authorList>
    </citation>
    <scope>NUCLEOTIDE SEQUENCE [LARGE SCALE GENOMIC DNA]</scope>
    <source>
        <strain evidence="1">AK6</strain>
    </source>
</reference>
<evidence type="ECO:0008006" key="3">
    <source>
        <dbReference type="Google" id="ProtNLM"/>
    </source>
</evidence>
<comment type="caution">
    <text evidence="1">The sequence shown here is derived from an EMBL/GenBank/DDBJ whole genome shotgun (WGS) entry which is preliminary data.</text>
</comment>
<gene>
    <name evidence="1" type="ORF">C943_03800</name>
</gene>
<dbReference type="SUPFAM" id="SSF50965">
    <property type="entry name" value="Galactose oxidase, central domain"/>
    <property type="match status" value="1"/>
</dbReference>
<protein>
    <recommendedName>
        <fullName evidence="3">IPT/TIG domain-containing protein</fullName>
    </recommendedName>
</protein>
<sequence>MNRLALICILALSYLFLSCEEEESVGGLVPRLSITNIDANSDKYVEFSAKVNDYGAKPILEYGFLYADSDDLNFERSDLVSRKGKPASEFKMRATHSMINGKQYYVAAFAITADTVVFSPFEAFISRGSEGFILDRIVGPSEIYFGDTLTFFGRNLPKNPANYYVSVNGSTESRMGIVDIKDDHFRAALPAMFSTFSVRDGGFIRFSFEVGGKWLQLEWPAKFKEPIFNLIEDQKVSLDGEVTILGDYLDSDIKAVRFPDEPYYDPEIVTWERTKIVFKAKRPKPNALESISVNVRGKFYELENVYSYLTPELDAGQEISGYLQRYFDVRGSGFFLTDPGQNSMVSDPPGILAGAIESSPTSIKMWVNGIWGTPTPRVSYLRMSMGESVSQNAVKFTCTNPDLWHSFHEDVFENVSIDDIGRGVTLNGRTFLIWRNKILEYDASKRTIKTISTQSISSRNLAGAFAVSSPNGKIYMGSYNKNSRWEYLRIFEFDPNSGEVKELDRPSHNITTTKYVYTFGDYLCFDGGFTRQVYFDTEVTDRYRLNLKTGVWEKLSKSVELSGTENPMLTFRYNGKLMALGALKHLGNAVLQEYDFNLDEWRTIRTLGSQGPMRGNEPIIIGNEVYLFGFLTGFKFNLDTFEETEIQTFNAPQWQLLGSLISGGKIYVFKEMMFLEVDPAYLKKE</sequence>
<evidence type="ECO:0000313" key="1">
    <source>
        <dbReference type="EMBL" id="EMS33984.1"/>
    </source>
</evidence>
<proteinExistence type="predicted"/>
<dbReference type="OrthoDB" id="818416at2"/>
<keyword evidence="2" id="KW-1185">Reference proteome</keyword>
<evidence type="ECO:0000313" key="2">
    <source>
        <dbReference type="Proteomes" id="UP000010953"/>
    </source>
</evidence>
<dbReference type="AlphaFoldDB" id="M7XGM8"/>
<dbReference type="InterPro" id="IPR015915">
    <property type="entry name" value="Kelch-typ_b-propeller"/>
</dbReference>
<dbReference type="InterPro" id="IPR011043">
    <property type="entry name" value="Gal_Oxase/kelch_b-propeller"/>
</dbReference>
<name>M7XGM8_9BACT</name>
<dbReference type="Gene3D" id="2.120.10.80">
    <property type="entry name" value="Kelch-type beta propeller"/>
    <property type="match status" value="1"/>
</dbReference>
<dbReference type="PROSITE" id="PS51257">
    <property type="entry name" value="PROKAR_LIPOPROTEIN"/>
    <property type="match status" value="1"/>
</dbReference>
<dbReference type="InParanoid" id="M7XGM8"/>
<dbReference type="RefSeq" id="WP_008625113.1">
    <property type="nucleotide sequence ID" value="NZ_AMZY02000007.1"/>
</dbReference>
<dbReference type="EMBL" id="AMZY02000007">
    <property type="protein sequence ID" value="EMS33984.1"/>
    <property type="molecule type" value="Genomic_DNA"/>
</dbReference>
<dbReference type="Proteomes" id="UP000010953">
    <property type="component" value="Unassembled WGS sequence"/>
</dbReference>
<organism evidence="1 2">
    <name type="scientific">Mariniradius saccharolyticus AK6</name>
    <dbReference type="NCBI Taxonomy" id="1239962"/>
    <lineage>
        <taxon>Bacteria</taxon>
        <taxon>Pseudomonadati</taxon>
        <taxon>Bacteroidota</taxon>
        <taxon>Cytophagia</taxon>
        <taxon>Cytophagales</taxon>
        <taxon>Cyclobacteriaceae</taxon>
        <taxon>Mariniradius</taxon>
    </lineage>
</organism>
<accession>M7XGM8</accession>